<dbReference type="EMBL" id="FOMX01000031">
    <property type="protein sequence ID" value="SFF14232.1"/>
    <property type="molecule type" value="Genomic_DNA"/>
</dbReference>
<evidence type="ECO:0000259" key="2">
    <source>
        <dbReference type="PROSITE" id="PS51252"/>
    </source>
</evidence>
<keyword evidence="4" id="KW-1185">Reference proteome</keyword>
<dbReference type="InterPro" id="IPR011061">
    <property type="entry name" value="Hirudin/antistatin"/>
</dbReference>
<organism evidence="3 4">
    <name type="scientific">Nannocystis exedens</name>
    <dbReference type="NCBI Taxonomy" id="54"/>
    <lineage>
        <taxon>Bacteria</taxon>
        <taxon>Pseudomonadati</taxon>
        <taxon>Myxococcota</taxon>
        <taxon>Polyangia</taxon>
        <taxon>Nannocystales</taxon>
        <taxon>Nannocystaceae</taxon>
        <taxon>Nannocystis</taxon>
    </lineage>
</organism>
<name>A0A1I2G9P2_9BACT</name>
<dbReference type="RefSeq" id="WP_143141197.1">
    <property type="nucleotide sequence ID" value="NZ_FOMX01000031.1"/>
</dbReference>
<dbReference type="GO" id="GO:0004867">
    <property type="term" value="F:serine-type endopeptidase inhibitor activity"/>
    <property type="evidence" value="ECO:0007669"/>
    <property type="project" value="InterPro"/>
</dbReference>
<evidence type="ECO:0000313" key="4">
    <source>
        <dbReference type="Proteomes" id="UP000199400"/>
    </source>
</evidence>
<dbReference type="SUPFAM" id="SSF57262">
    <property type="entry name" value="Leech antihemostatic proteins"/>
    <property type="match status" value="1"/>
</dbReference>
<dbReference type="Gene3D" id="2.10.22.10">
    <property type="entry name" value="Antistasin, domain 1"/>
    <property type="match status" value="1"/>
</dbReference>
<evidence type="ECO:0000256" key="1">
    <source>
        <dbReference type="SAM" id="SignalP"/>
    </source>
</evidence>
<dbReference type="AlphaFoldDB" id="A0A1I2G9P2"/>
<sequence>MRSLLLSAVLSVAALACDILPPGVAVRAARAVPVAAEVTAETTGADTATTGGLCEGFRQPGCVQSGCPEGQVCQKGPQCVPSLCTCDPQTGQTICSLDCGGGVCVDAAAQCQPVVCKLLCPFGFEVDERGCEVCRCKQEPRCGCVSDEDCTKVVGGCCPCELGGRELAIAGDCLEALAQCPVPPDEVPCVAIDQCTAKVARCVAGECVLQNSL</sequence>
<protein>
    <submittedName>
        <fullName evidence="3">Antistasin family protein</fullName>
    </submittedName>
</protein>
<reference evidence="4" key="1">
    <citation type="submission" date="2016-10" db="EMBL/GenBank/DDBJ databases">
        <authorList>
            <person name="Varghese N."/>
            <person name="Submissions S."/>
        </authorList>
    </citation>
    <scope>NUCLEOTIDE SEQUENCE [LARGE SCALE GENOMIC DNA]</scope>
    <source>
        <strain evidence="4">ATCC 25963</strain>
    </source>
</reference>
<dbReference type="PROSITE" id="PS51257">
    <property type="entry name" value="PROKAR_LIPOPROTEIN"/>
    <property type="match status" value="1"/>
</dbReference>
<feature type="domain" description="Antistasin-like" evidence="2">
    <location>
        <begin position="111"/>
        <end position="136"/>
    </location>
</feature>
<gene>
    <name evidence="3" type="ORF">SAMN02745121_07145</name>
</gene>
<dbReference type="InterPro" id="IPR004094">
    <property type="entry name" value="Antistasin-like"/>
</dbReference>
<dbReference type="Proteomes" id="UP000199400">
    <property type="component" value="Unassembled WGS sequence"/>
</dbReference>
<feature type="signal peptide" evidence="1">
    <location>
        <begin position="1"/>
        <end position="16"/>
    </location>
</feature>
<accession>A0A1I2G9P2</accession>
<evidence type="ECO:0000313" key="3">
    <source>
        <dbReference type="EMBL" id="SFF14232.1"/>
    </source>
</evidence>
<dbReference type="OrthoDB" id="5525866at2"/>
<feature type="chain" id="PRO_5011784528" evidence="1">
    <location>
        <begin position="17"/>
        <end position="213"/>
    </location>
</feature>
<keyword evidence="1" id="KW-0732">Signal</keyword>
<dbReference type="PROSITE" id="PS51252">
    <property type="entry name" value="ANTISTASIN"/>
    <property type="match status" value="1"/>
</dbReference>
<dbReference type="Pfam" id="PF02822">
    <property type="entry name" value="Antistasin"/>
    <property type="match status" value="1"/>
</dbReference>
<proteinExistence type="predicted"/>